<evidence type="ECO:0000313" key="3">
    <source>
        <dbReference type="Proteomes" id="UP000631114"/>
    </source>
</evidence>
<feature type="compositionally biased region" description="Basic and acidic residues" evidence="1">
    <location>
        <begin position="247"/>
        <end position="273"/>
    </location>
</feature>
<dbReference type="EMBL" id="JADFTS010000008">
    <property type="protein sequence ID" value="KAF9592289.1"/>
    <property type="molecule type" value="Genomic_DNA"/>
</dbReference>
<feature type="compositionally biased region" description="Basic and acidic residues" evidence="1">
    <location>
        <begin position="8"/>
        <end position="27"/>
    </location>
</feature>
<organism evidence="2 3">
    <name type="scientific">Coptis chinensis</name>
    <dbReference type="NCBI Taxonomy" id="261450"/>
    <lineage>
        <taxon>Eukaryota</taxon>
        <taxon>Viridiplantae</taxon>
        <taxon>Streptophyta</taxon>
        <taxon>Embryophyta</taxon>
        <taxon>Tracheophyta</taxon>
        <taxon>Spermatophyta</taxon>
        <taxon>Magnoliopsida</taxon>
        <taxon>Ranunculales</taxon>
        <taxon>Ranunculaceae</taxon>
        <taxon>Coptidoideae</taxon>
        <taxon>Coptis</taxon>
    </lineage>
</organism>
<feature type="region of interest" description="Disordered" evidence="1">
    <location>
        <begin position="247"/>
        <end position="299"/>
    </location>
</feature>
<reference evidence="2 3" key="1">
    <citation type="submission" date="2020-10" db="EMBL/GenBank/DDBJ databases">
        <title>The Coptis chinensis genome and diversification of protoberbering-type alkaloids.</title>
        <authorList>
            <person name="Wang B."/>
            <person name="Shu S."/>
            <person name="Song C."/>
            <person name="Liu Y."/>
        </authorList>
    </citation>
    <scope>NUCLEOTIDE SEQUENCE [LARGE SCALE GENOMIC DNA]</scope>
    <source>
        <strain evidence="2">HL-2020</strain>
        <tissue evidence="2">Leaf</tissue>
    </source>
</reference>
<name>A0A835H3I2_9MAGN</name>
<evidence type="ECO:0000313" key="2">
    <source>
        <dbReference type="EMBL" id="KAF9592289.1"/>
    </source>
</evidence>
<feature type="compositionally biased region" description="Polar residues" evidence="1">
    <location>
        <begin position="51"/>
        <end position="74"/>
    </location>
</feature>
<sequence>MFILLKLTRENNQLRRNDDKRPREENSHTQNHRTPIVERLGGPDTVLGQVRSPQRHQSISVSRCSQYPKEQSLSVPEYSSAAQIDLERDMQHSHSPVLQRGQYRPARGNRRFDRSPGGSDSSEYGYNGSRNTRRRTNGGYQMVGDRSGSQQWARSHRTRALHNSVGGYARTRELNPHRVEANFKQRRQDSVEPGWSPERRNHDVVAQAFKNAISFDKSGLYNSLTLKPPETVQDLLVRAERYATVQEDSKYKHQGDFSSDRGKQEQQHRDKDIKKHNKDAKTSVSQSQKQDGRPSKDLTIPELSDSLLELYDKLKGKISKPFLMKPDTEGRRDKLKKCNYFNDFGHTLNNCYAFKKEISRMADGGQLKENLKGS</sequence>
<gene>
    <name evidence="2" type="ORF">IFM89_013515</name>
</gene>
<protein>
    <submittedName>
        <fullName evidence="2">Uncharacterized protein</fullName>
    </submittedName>
</protein>
<evidence type="ECO:0000256" key="1">
    <source>
        <dbReference type="SAM" id="MobiDB-lite"/>
    </source>
</evidence>
<accession>A0A835H3I2</accession>
<feature type="region of interest" description="Disordered" evidence="1">
    <location>
        <begin position="8"/>
        <end position="78"/>
    </location>
</feature>
<keyword evidence="3" id="KW-1185">Reference proteome</keyword>
<proteinExistence type="predicted"/>
<feature type="region of interest" description="Disordered" evidence="1">
    <location>
        <begin position="90"/>
        <end position="152"/>
    </location>
</feature>
<dbReference type="Proteomes" id="UP000631114">
    <property type="component" value="Unassembled WGS sequence"/>
</dbReference>
<dbReference type="AlphaFoldDB" id="A0A835H3I2"/>
<comment type="caution">
    <text evidence="2">The sequence shown here is derived from an EMBL/GenBank/DDBJ whole genome shotgun (WGS) entry which is preliminary data.</text>
</comment>